<dbReference type="EMBL" id="CP049887">
    <property type="protein sequence ID" value="QIL47026.1"/>
    <property type="molecule type" value="Genomic_DNA"/>
</dbReference>
<sequence>MNGLQEAVLNLAVVLITGAVSIVSAKATQYFKEKGVLAKFEAKKESVNIAVNAVEQIALNEDVPHKYNEAKRRARKLLENQGIIISDSELDSLIEAAVSGFNQGYQENK</sequence>
<protein>
    <recommendedName>
        <fullName evidence="3">Phage holin</fullName>
    </recommendedName>
</protein>
<evidence type="ECO:0000313" key="2">
    <source>
        <dbReference type="Proteomes" id="UP000501747"/>
    </source>
</evidence>
<name>A0A6G8APU7_9ENTE</name>
<dbReference type="AlphaFoldDB" id="A0A6G8APU7"/>
<evidence type="ECO:0000313" key="1">
    <source>
        <dbReference type="EMBL" id="QIL47026.1"/>
    </source>
</evidence>
<proteinExistence type="predicted"/>
<dbReference type="InterPro" id="IPR010026">
    <property type="entry name" value="Phage_holin_LL-H"/>
</dbReference>
<gene>
    <name evidence="1" type="ORF">G7082_00010</name>
</gene>
<dbReference type="RefSeq" id="WP_166033138.1">
    <property type="nucleotide sequence ID" value="NZ_CP049887.1"/>
</dbReference>
<evidence type="ECO:0008006" key="3">
    <source>
        <dbReference type="Google" id="ProtNLM"/>
    </source>
</evidence>
<dbReference type="Proteomes" id="UP000501747">
    <property type="component" value="Chromosome"/>
</dbReference>
<dbReference type="Pfam" id="PF09682">
    <property type="entry name" value="Phage_holin_6_1"/>
    <property type="match status" value="1"/>
</dbReference>
<keyword evidence="2" id="KW-1185">Reference proteome</keyword>
<accession>A0A6G8APU7</accession>
<dbReference type="KEGG" id="vhy:G7082_00010"/>
<reference evidence="1 2" key="1">
    <citation type="submission" date="2020-03" db="EMBL/GenBank/DDBJ databases">
        <title>Vagococcus sp. nov., isolated from beetles.</title>
        <authorList>
            <person name="Hyun D.-W."/>
            <person name="Bae J.-W."/>
        </authorList>
    </citation>
    <scope>NUCLEOTIDE SEQUENCE [LARGE SCALE GENOMIC DNA]</scope>
    <source>
        <strain evidence="1 2">HDW17B</strain>
    </source>
</reference>
<organism evidence="1 2">
    <name type="scientific">Vagococcus hydrophili</name>
    <dbReference type="NCBI Taxonomy" id="2714947"/>
    <lineage>
        <taxon>Bacteria</taxon>
        <taxon>Bacillati</taxon>
        <taxon>Bacillota</taxon>
        <taxon>Bacilli</taxon>
        <taxon>Lactobacillales</taxon>
        <taxon>Enterococcaceae</taxon>
        <taxon>Vagococcus</taxon>
    </lineage>
</organism>